<dbReference type="Pfam" id="PF13686">
    <property type="entry name" value="DrsE_2"/>
    <property type="match status" value="1"/>
</dbReference>
<evidence type="ECO:0000256" key="1">
    <source>
        <dbReference type="SAM" id="MobiDB-lite"/>
    </source>
</evidence>
<dbReference type="Proteomes" id="UP000001880">
    <property type="component" value="Chromosome"/>
</dbReference>
<accession>D0LX13</accession>
<sequence length="560" mass="59910">MNASTSSHVTHLDLRGLKCPAPVVSASKAVKKLEGRTAVLHILADDDGFAADLEVWCRATRAELLTIERSEEGIFDATIRVNGHPDDKITARLPTPTARSSRPALATPAGGTSTDDATPAVERTSFDFRGKRCPEPIILLAKEVRQLGESAEFEVLADDDSFPMDIRSWCRSANATLLVLDEHSGSYRALIRAKPRPGTEGSESTVTTAAPPVAESARRAAPARRPLPVSSAVKVPNMDATETATMPISAIAAAAQSETLAAPPAPARAAPTASAEPRIRVDLSSMPAAVVSAYLSSLNHMQVEHAEAEVEVEILARYGSFAQDVAVWCSKYDHTLTRMNTESDPMSARVSLRAPVDRPGQASGDAIGEARAAPATSSERPTEALVPLSDEMRELALARQQCTLLVLHNDLEAVLAALMTANAAASNGMQVVLFFAFWGVNVLRADKPRKDVPAEKVSLMQRMFKRMMPKGPTRQRLGKLSFGGMGGSIMRGIMRKKNIMQAEELLAEAIELGVRFTACSTSMTVMGITRRDLMDLPNLEYAGVGSFVGEAKGAGVSLVF</sequence>
<dbReference type="KEGG" id="hoh:Hoch_1710"/>
<name>D0LX13_HALO1</name>
<dbReference type="PANTHER" id="PTHR34655:SF2">
    <property type="entry name" value="PEROXIREDOXIN FAMILY PROTEIN"/>
    <property type="match status" value="1"/>
</dbReference>
<dbReference type="RefSeq" id="WP_012826868.1">
    <property type="nucleotide sequence ID" value="NC_013440.1"/>
</dbReference>
<dbReference type="Gene3D" id="3.30.110.40">
    <property type="entry name" value="TusA-like domain"/>
    <property type="match status" value="2"/>
</dbReference>
<dbReference type="Pfam" id="PF01206">
    <property type="entry name" value="TusA"/>
    <property type="match status" value="2"/>
</dbReference>
<dbReference type="eggNOG" id="COG2210">
    <property type="taxonomic scope" value="Bacteria"/>
</dbReference>
<feature type="region of interest" description="Disordered" evidence="1">
    <location>
        <begin position="194"/>
        <end position="225"/>
    </location>
</feature>
<dbReference type="EMBL" id="CP001804">
    <property type="protein sequence ID" value="ACY14260.1"/>
    <property type="molecule type" value="Genomic_DNA"/>
</dbReference>
<evidence type="ECO:0000259" key="2">
    <source>
        <dbReference type="Pfam" id="PF01206"/>
    </source>
</evidence>
<dbReference type="Gene3D" id="3.40.1260.10">
    <property type="entry name" value="DsrEFH-like"/>
    <property type="match status" value="1"/>
</dbReference>
<dbReference type="eggNOG" id="COG0425">
    <property type="taxonomic scope" value="Bacteria"/>
</dbReference>
<feature type="domain" description="UPF0033" evidence="2">
    <location>
        <begin position="12"/>
        <end position="80"/>
    </location>
</feature>
<evidence type="ECO:0000313" key="4">
    <source>
        <dbReference type="Proteomes" id="UP000001880"/>
    </source>
</evidence>
<protein>
    <submittedName>
        <fullName evidence="3">SirA family protein</fullName>
    </submittedName>
</protein>
<keyword evidence="4" id="KW-1185">Reference proteome</keyword>
<gene>
    <name evidence="3" type="ordered locus">Hoch_1710</name>
</gene>
<evidence type="ECO:0000313" key="3">
    <source>
        <dbReference type="EMBL" id="ACY14260.1"/>
    </source>
</evidence>
<dbReference type="SUPFAM" id="SSF64307">
    <property type="entry name" value="SirA-like"/>
    <property type="match status" value="2"/>
</dbReference>
<dbReference type="InterPro" id="IPR001455">
    <property type="entry name" value="TusA-like"/>
</dbReference>
<dbReference type="HOGENOM" id="CLU_486416_0_0_7"/>
<dbReference type="SUPFAM" id="SSF75169">
    <property type="entry name" value="DsrEFH-like"/>
    <property type="match status" value="1"/>
</dbReference>
<dbReference type="InterPro" id="IPR027396">
    <property type="entry name" value="DsrEFH-like"/>
</dbReference>
<feature type="domain" description="UPF0033" evidence="2">
    <location>
        <begin position="127"/>
        <end position="192"/>
    </location>
</feature>
<dbReference type="CDD" id="cd00291">
    <property type="entry name" value="SirA_YedF_YeeD"/>
    <property type="match status" value="2"/>
</dbReference>
<dbReference type="InterPro" id="IPR032836">
    <property type="entry name" value="DsrE2-like"/>
</dbReference>
<dbReference type="AlphaFoldDB" id="D0LX13"/>
<feature type="compositionally biased region" description="Low complexity" evidence="1">
    <location>
        <begin position="209"/>
        <end position="225"/>
    </location>
</feature>
<dbReference type="PANTHER" id="PTHR34655">
    <property type="entry name" value="CONSERVED WITHIN P. AEROPHILUM"/>
    <property type="match status" value="1"/>
</dbReference>
<dbReference type="STRING" id="502025.Hoch_1710"/>
<reference evidence="3 4" key="1">
    <citation type="journal article" date="2010" name="Stand. Genomic Sci.">
        <title>Complete genome sequence of Haliangium ochraceum type strain (SMP-2).</title>
        <authorList>
            <consortium name="US DOE Joint Genome Institute (JGI-PGF)"/>
            <person name="Ivanova N."/>
            <person name="Daum C."/>
            <person name="Lang E."/>
            <person name="Abt B."/>
            <person name="Kopitz M."/>
            <person name="Saunders E."/>
            <person name="Lapidus A."/>
            <person name="Lucas S."/>
            <person name="Glavina Del Rio T."/>
            <person name="Nolan M."/>
            <person name="Tice H."/>
            <person name="Copeland A."/>
            <person name="Cheng J.F."/>
            <person name="Chen F."/>
            <person name="Bruce D."/>
            <person name="Goodwin L."/>
            <person name="Pitluck S."/>
            <person name="Mavromatis K."/>
            <person name="Pati A."/>
            <person name="Mikhailova N."/>
            <person name="Chen A."/>
            <person name="Palaniappan K."/>
            <person name="Land M."/>
            <person name="Hauser L."/>
            <person name="Chang Y.J."/>
            <person name="Jeffries C.D."/>
            <person name="Detter J.C."/>
            <person name="Brettin T."/>
            <person name="Rohde M."/>
            <person name="Goker M."/>
            <person name="Bristow J."/>
            <person name="Markowitz V."/>
            <person name="Eisen J.A."/>
            <person name="Hugenholtz P."/>
            <person name="Kyrpides N.C."/>
            <person name="Klenk H.P."/>
        </authorList>
    </citation>
    <scope>NUCLEOTIDE SEQUENCE [LARGE SCALE GENOMIC DNA]</scope>
    <source>
        <strain evidence="4">DSM 14365 / CIP 107738 / JCM 11303 / AJ 13395 / SMP-2</strain>
    </source>
</reference>
<organism evidence="3 4">
    <name type="scientific">Haliangium ochraceum (strain DSM 14365 / JCM 11303 / SMP-2)</name>
    <dbReference type="NCBI Taxonomy" id="502025"/>
    <lineage>
        <taxon>Bacteria</taxon>
        <taxon>Pseudomonadati</taxon>
        <taxon>Myxococcota</taxon>
        <taxon>Polyangia</taxon>
        <taxon>Haliangiales</taxon>
        <taxon>Kofleriaceae</taxon>
        <taxon>Haliangium</taxon>
    </lineage>
</organism>
<feature type="region of interest" description="Disordered" evidence="1">
    <location>
        <begin position="86"/>
        <end position="123"/>
    </location>
</feature>
<dbReference type="InterPro" id="IPR036868">
    <property type="entry name" value="TusA-like_sf"/>
</dbReference>
<proteinExistence type="predicted"/>
<feature type="region of interest" description="Disordered" evidence="1">
    <location>
        <begin position="356"/>
        <end position="382"/>
    </location>
</feature>